<dbReference type="AlphaFoldDB" id="A0A1E7FAM7"/>
<evidence type="ECO:0000313" key="2">
    <source>
        <dbReference type="Proteomes" id="UP000095751"/>
    </source>
</evidence>
<proteinExistence type="predicted"/>
<sequence length="148" mass="16058">MDQWDAMVTTFDGSGAVRAAGNQEATTAASSSPPHSPHNSFIAAASSTAASLSRIRRLRAARAKIIVPKNLMNLLYEYAIYERIFSKVAALSSPDAYPGIKTKNSSYPGGVTTLEYGITKDLIKEKLETTMLTTKRSKSLPLFVSENR</sequence>
<accession>A0A1E7FAM7</accession>
<dbReference type="KEGG" id="fcy:FRACYDRAFT_239907"/>
<name>A0A1E7FAM7_9STRA</name>
<protein>
    <submittedName>
        <fullName evidence="1">Uncharacterized protein</fullName>
    </submittedName>
</protein>
<reference evidence="1 2" key="1">
    <citation type="submission" date="2016-09" db="EMBL/GenBank/DDBJ databases">
        <title>Extensive genetic diversity and differential bi-allelic expression allows diatom success in the polar Southern Ocean.</title>
        <authorList>
            <consortium name="DOE Joint Genome Institute"/>
            <person name="Mock T."/>
            <person name="Otillar R.P."/>
            <person name="Strauss J."/>
            <person name="Dupont C."/>
            <person name="Frickenhaus S."/>
            <person name="Maumus F."/>
            <person name="Mcmullan M."/>
            <person name="Sanges R."/>
            <person name="Schmutz J."/>
            <person name="Toseland A."/>
            <person name="Valas R."/>
            <person name="Veluchamy A."/>
            <person name="Ward B.J."/>
            <person name="Allen A."/>
            <person name="Barry K."/>
            <person name="Falciatore A."/>
            <person name="Ferrante M."/>
            <person name="Fortunato A.E."/>
            <person name="Gloeckner G."/>
            <person name="Gruber A."/>
            <person name="Hipkin R."/>
            <person name="Janech M."/>
            <person name="Kroth P."/>
            <person name="Leese F."/>
            <person name="Lindquist E."/>
            <person name="Lyon B.R."/>
            <person name="Martin J."/>
            <person name="Mayer C."/>
            <person name="Parker M."/>
            <person name="Quesneville H."/>
            <person name="Raymond J."/>
            <person name="Uhlig C."/>
            <person name="Valentin K.U."/>
            <person name="Worden A.Z."/>
            <person name="Armbrust E.V."/>
            <person name="Bowler C."/>
            <person name="Green B."/>
            <person name="Moulton V."/>
            <person name="Van Oosterhout C."/>
            <person name="Grigoriev I."/>
        </authorList>
    </citation>
    <scope>NUCLEOTIDE SEQUENCE [LARGE SCALE GENOMIC DNA]</scope>
    <source>
        <strain evidence="1 2">CCMP1102</strain>
    </source>
</reference>
<evidence type="ECO:0000313" key="1">
    <source>
        <dbReference type="EMBL" id="OEU15230.1"/>
    </source>
</evidence>
<gene>
    <name evidence="1" type="ORF">FRACYDRAFT_239907</name>
</gene>
<dbReference type="Proteomes" id="UP000095751">
    <property type="component" value="Unassembled WGS sequence"/>
</dbReference>
<dbReference type="InParanoid" id="A0A1E7FAM7"/>
<dbReference type="EMBL" id="KV784359">
    <property type="protein sequence ID" value="OEU15230.1"/>
    <property type="molecule type" value="Genomic_DNA"/>
</dbReference>
<organism evidence="1 2">
    <name type="scientific">Fragilariopsis cylindrus CCMP1102</name>
    <dbReference type="NCBI Taxonomy" id="635003"/>
    <lineage>
        <taxon>Eukaryota</taxon>
        <taxon>Sar</taxon>
        <taxon>Stramenopiles</taxon>
        <taxon>Ochrophyta</taxon>
        <taxon>Bacillariophyta</taxon>
        <taxon>Bacillariophyceae</taxon>
        <taxon>Bacillariophycidae</taxon>
        <taxon>Bacillariales</taxon>
        <taxon>Bacillariaceae</taxon>
        <taxon>Fragilariopsis</taxon>
    </lineage>
</organism>
<keyword evidence="2" id="KW-1185">Reference proteome</keyword>